<dbReference type="EMBL" id="FN648437">
    <property type="protein sequence ID" value="CBJ31432.1"/>
    <property type="molecule type" value="Genomic_DNA"/>
</dbReference>
<keyword evidence="4" id="KW-1185">Reference proteome</keyword>
<keyword evidence="2" id="KW-0812">Transmembrane</keyword>
<gene>
    <name evidence="3" type="ORF">Esi_0255_0030</name>
</gene>
<keyword evidence="2" id="KW-0472">Membrane</keyword>
<evidence type="ECO:0000313" key="3">
    <source>
        <dbReference type="EMBL" id="CBJ31432.1"/>
    </source>
</evidence>
<sequence length="401" mass="43564">MWRWFTYEEEYPGEESKHDPNNVLALQTSSNSGRLSAQAPHGDSSSNSGIDSDSDVAPTFDKLDPSVTAAILAQAAFRGYRLRERLRRLPAREAEKHILGLYNNARGFRRVGLFLLFSGLYFALVFYGVDVSFQRSVQQALRDHVAGVKYGPDLDKTHHDVASLADVHQWVQAFFLKTYDGTQLEHPCTPCAIKPPDDVCDACDFTPLYEMFANDSDSSAADNVGSQGEPSPGDGVAAAWNGRRKVAAASSYSSSTTTTTSTSFGISEECVQCLIALNCVGDLLQNCQEVLGLPYSNTTASSSTTTSEAAAANFSTLLEELDLEPSGGVRASGGYVTVENVDYSGNGYVGDRNRAIGGMLWHLDTLCSSTREASTLGYEQRLLFDWLEHAPRSTLGTVPSW</sequence>
<evidence type="ECO:0000256" key="1">
    <source>
        <dbReference type="SAM" id="MobiDB-lite"/>
    </source>
</evidence>
<organism evidence="3 4">
    <name type="scientific">Ectocarpus siliculosus</name>
    <name type="common">Brown alga</name>
    <name type="synonym">Conferva siliculosa</name>
    <dbReference type="NCBI Taxonomy" id="2880"/>
    <lineage>
        <taxon>Eukaryota</taxon>
        <taxon>Sar</taxon>
        <taxon>Stramenopiles</taxon>
        <taxon>Ochrophyta</taxon>
        <taxon>PX clade</taxon>
        <taxon>Phaeophyceae</taxon>
        <taxon>Ectocarpales</taxon>
        <taxon>Ectocarpaceae</taxon>
        <taxon>Ectocarpus</taxon>
    </lineage>
</organism>
<dbReference type="EMBL" id="FN649741">
    <property type="protein sequence ID" value="CBJ31432.1"/>
    <property type="molecule type" value="Genomic_DNA"/>
</dbReference>
<proteinExistence type="predicted"/>
<dbReference type="Proteomes" id="UP000002630">
    <property type="component" value="Linkage Group LG16"/>
</dbReference>
<feature type="transmembrane region" description="Helical" evidence="2">
    <location>
        <begin position="111"/>
        <end position="129"/>
    </location>
</feature>
<dbReference type="PROSITE" id="PS50096">
    <property type="entry name" value="IQ"/>
    <property type="match status" value="1"/>
</dbReference>
<dbReference type="InParanoid" id="D7FTQ5"/>
<evidence type="ECO:0000256" key="2">
    <source>
        <dbReference type="SAM" id="Phobius"/>
    </source>
</evidence>
<protein>
    <submittedName>
        <fullName evidence="3">Uncharacterized protein</fullName>
    </submittedName>
</protein>
<dbReference type="OrthoDB" id="10424849at2759"/>
<feature type="region of interest" description="Disordered" evidence="1">
    <location>
        <begin position="219"/>
        <end position="238"/>
    </location>
</feature>
<reference evidence="3 4" key="1">
    <citation type="journal article" date="2010" name="Nature">
        <title>The Ectocarpus genome and the independent evolution of multicellularity in brown algae.</title>
        <authorList>
            <person name="Cock J.M."/>
            <person name="Sterck L."/>
            <person name="Rouze P."/>
            <person name="Scornet D."/>
            <person name="Allen A.E."/>
            <person name="Amoutzias G."/>
            <person name="Anthouard V."/>
            <person name="Artiguenave F."/>
            <person name="Aury J.M."/>
            <person name="Badger J.H."/>
            <person name="Beszteri B."/>
            <person name="Billiau K."/>
            <person name="Bonnet E."/>
            <person name="Bothwell J.H."/>
            <person name="Bowler C."/>
            <person name="Boyen C."/>
            <person name="Brownlee C."/>
            <person name="Carrano C.J."/>
            <person name="Charrier B."/>
            <person name="Cho G.Y."/>
            <person name="Coelho S.M."/>
            <person name="Collen J."/>
            <person name="Corre E."/>
            <person name="Da Silva C."/>
            <person name="Delage L."/>
            <person name="Delaroque N."/>
            <person name="Dittami S.M."/>
            <person name="Doulbeau S."/>
            <person name="Elias M."/>
            <person name="Farnham G."/>
            <person name="Gachon C.M."/>
            <person name="Gschloessl B."/>
            <person name="Heesch S."/>
            <person name="Jabbari K."/>
            <person name="Jubin C."/>
            <person name="Kawai H."/>
            <person name="Kimura K."/>
            <person name="Kloareg B."/>
            <person name="Kupper F.C."/>
            <person name="Lang D."/>
            <person name="Le Bail A."/>
            <person name="Leblanc C."/>
            <person name="Lerouge P."/>
            <person name="Lohr M."/>
            <person name="Lopez P.J."/>
            <person name="Martens C."/>
            <person name="Maumus F."/>
            <person name="Michel G."/>
            <person name="Miranda-Saavedra D."/>
            <person name="Morales J."/>
            <person name="Moreau H."/>
            <person name="Motomura T."/>
            <person name="Nagasato C."/>
            <person name="Napoli C.A."/>
            <person name="Nelson D.R."/>
            <person name="Nyvall-Collen P."/>
            <person name="Peters A.F."/>
            <person name="Pommier C."/>
            <person name="Potin P."/>
            <person name="Poulain J."/>
            <person name="Quesneville H."/>
            <person name="Read B."/>
            <person name="Rensing S.A."/>
            <person name="Ritter A."/>
            <person name="Rousvoal S."/>
            <person name="Samanta M."/>
            <person name="Samson G."/>
            <person name="Schroeder D.C."/>
            <person name="Segurens B."/>
            <person name="Strittmatter M."/>
            <person name="Tonon T."/>
            <person name="Tregear J.W."/>
            <person name="Valentin K."/>
            <person name="von Dassow P."/>
            <person name="Yamagishi T."/>
            <person name="Van de Peer Y."/>
            <person name="Wincker P."/>
        </authorList>
    </citation>
    <scope>NUCLEOTIDE SEQUENCE [LARGE SCALE GENOMIC DNA]</scope>
    <source>
        <strain evidence="4">Ec32 / CCAP1310/4</strain>
    </source>
</reference>
<feature type="compositionally biased region" description="Polar residues" evidence="1">
    <location>
        <begin position="24"/>
        <end position="35"/>
    </location>
</feature>
<dbReference type="AlphaFoldDB" id="D7FTQ5"/>
<feature type="compositionally biased region" description="Polar residues" evidence="1">
    <location>
        <begin position="219"/>
        <end position="229"/>
    </location>
</feature>
<evidence type="ECO:0000313" key="4">
    <source>
        <dbReference type="Proteomes" id="UP000002630"/>
    </source>
</evidence>
<accession>D7FTQ5</accession>
<keyword evidence="2" id="KW-1133">Transmembrane helix</keyword>
<name>D7FTQ5_ECTSI</name>
<feature type="region of interest" description="Disordered" evidence="1">
    <location>
        <begin position="10"/>
        <end position="51"/>
    </location>
</feature>